<evidence type="ECO:0000256" key="9">
    <source>
        <dbReference type="ARBA" id="ARBA00023204"/>
    </source>
</evidence>
<keyword evidence="7" id="KW-0862">Zinc</keyword>
<dbReference type="GO" id="GO:0016829">
    <property type="term" value="F:lyase activity"/>
    <property type="evidence" value="ECO:0007669"/>
    <property type="project" value="UniProtKB-KW"/>
</dbReference>
<dbReference type="PANTHER" id="PTHR22993">
    <property type="entry name" value="FORMAMIDOPYRIMIDINE-DNA GLYCOSYLASE"/>
    <property type="match status" value="1"/>
</dbReference>
<dbReference type="Pfam" id="PF01149">
    <property type="entry name" value="Fapy_DNA_glyco"/>
    <property type="match status" value="1"/>
</dbReference>
<dbReference type="InterPro" id="IPR010979">
    <property type="entry name" value="Ribosomal_uS13-like_H2TH"/>
</dbReference>
<evidence type="ECO:0000256" key="11">
    <source>
        <dbReference type="ARBA" id="ARBA00023268"/>
    </source>
</evidence>
<keyword evidence="3" id="KW-0479">Metal-binding</keyword>
<reference evidence="16 17" key="1">
    <citation type="journal article" date="2016" name="Nat. Commun.">
        <title>Thousands of microbial genomes shed light on interconnected biogeochemical processes in an aquifer system.</title>
        <authorList>
            <person name="Anantharaman K."/>
            <person name="Brown C.T."/>
            <person name="Hug L.A."/>
            <person name="Sharon I."/>
            <person name="Castelle C.J."/>
            <person name="Probst A.J."/>
            <person name="Thomas B.C."/>
            <person name="Singh A."/>
            <person name="Wilkins M.J."/>
            <person name="Karaoz U."/>
            <person name="Brodie E.L."/>
            <person name="Williams K.H."/>
            <person name="Hubbard S.S."/>
            <person name="Banfield J.F."/>
        </authorList>
    </citation>
    <scope>NUCLEOTIDE SEQUENCE [LARGE SCALE GENOMIC DNA]</scope>
</reference>
<evidence type="ECO:0000313" key="17">
    <source>
        <dbReference type="Proteomes" id="UP000178059"/>
    </source>
</evidence>
<dbReference type="AlphaFoldDB" id="A0A1F6VHI6"/>
<keyword evidence="10" id="KW-0456">Lyase</keyword>
<dbReference type="STRING" id="1801743.A2824_00685"/>
<evidence type="ECO:0000256" key="13">
    <source>
        <dbReference type="PROSITE-ProRule" id="PRU00391"/>
    </source>
</evidence>
<dbReference type="GO" id="GO:0006284">
    <property type="term" value="P:base-excision repair"/>
    <property type="evidence" value="ECO:0007669"/>
    <property type="project" value="InterPro"/>
</dbReference>
<dbReference type="Proteomes" id="UP000178059">
    <property type="component" value="Unassembled WGS sequence"/>
</dbReference>
<sequence>MPELPEVQTIVSGLKKTVKNRRIVDMWTDWPKYRGIRRHVVGKKIIGVERRGKNIFFDLSDRHLLLIHQKLSGHLLVGNWVEKVKSKEQGEKLPEKWQNQKWIPDVKSGPLWEDRNRFIRLIFFLDNGKMLALSDVRRFAKVLCGPREAILGLPDIAELGPEALEISEKEFAALFENKKGNIKTVLMDQNFIAGIGNIYADEILWLAKIHPETKVEELSARGGSASGGKNLAALYRAMRKILLKAIKLKGSSVDDYRLPTGARGGYDKVILAYRRTGEKCAKMGCKGIIIRKVVGGRSAHFCSAHQKLKWKD</sequence>
<dbReference type="SMART" id="SM00898">
    <property type="entry name" value="Fapy_DNA_glyco"/>
    <property type="match status" value="1"/>
</dbReference>
<keyword evidence="4" id="KW-0227">DNA damage</keyword>
<evidence type="ECO:0000256" key="1">
    <source>
        <dbReference type="ARBA" id="ARBA00001668"/>
    </source>
</evidence>
<dbReference type="InterPro" id="IPR035937">
    <property type="entry name" value="FPG_N"/>
</dbReference>
<evidence type="ECO:0000256" key="8">
    <source>
        <dbReference type="ARBA" id="ARBA00023125"/>
    </source>
</evidence>
<evidence type="ECO:0000256" key="7">
    <source>
        <dbReference type="ARBA" id="ARBA00022833"/>
    </source>
</evidence>
<feature type="domain" description="Formamidopyrimidine-DNA glycosylase catalytic" evidence="15">
    <location>
        <begin position="2"/>
        <end position="140"/>
    </location>
</feature>
<evidence type="ECO:0000259" key="14">
    <source>
        <dbReference type="PROSITE" id="PS51066"/>
    </source>
</evidence>
<evidence type="ECO:0000256" key="3">
    <source>
        <dbReference type="ARBA" id="ARBA00022723"/>
    </source>
</evidence>
<dbReference type="InterPro" id="IPR015886">
    <property type="entry name" value="H2TH_FPG"/>
</dbReference>
<dbReference type="Pfam" id="PF06831">
    <property type="entry name" value="H2TH"/>
    <property type="match status" value="1"/>
</dbReference>
<dbReference type="GO" id="GO:0034039">
    <property type="term" value="F:8-oxo-7,8-dihydroguanine DNA N-glycosylase activity"/>
    <property type="evidence" value="ECO:0007669"/>
    <property type="project" value="TreeGrafter"/>
</dbReference>
<dbReference type="Gene3D" id="3.20.190.10">
    <property type="entry name" value="MutM-like, N-terminal"/>
    <property type="match status" value="1"/>
</dbReference>
<dbReference type="SMART" id="SM01232">
    <property type="entry name" value="H2TH"/>
    <property type="match status" value="1"/>
</dbReference>
<keyword evidence="12" id="KW-0326">Glycosidase</keyword>
<evidence type="ECO:0000256" key="5">
    <source>
        <dbReference type="ARBA" id="ARBA00022771"/>
    </source>
</evidence>
<evidence type="ECO:0000259" key="15">
    <source>
        <dbReference type="PROSITE" id="PS51068"/>
    </source>
</evidence>
<evidence type="ECO:0000256" key="4">
    <source>
        <dbReference type="ARBA" id="ARBA00022763"/>
    </source>
</evidence>
<dbReference type="Gene3D" id="1.10.8.50">
    <property type="match status" value="1"/>
</dbReference>
<dbReference type="GO" id="GO:0003684">
    <property type="term" value="F:damaged DNA binding"/>
    <property type="evidence" value="ECO:0007669"/>
    <property type="project" value="InterPro"/>
</dbReference>
<keyword evidence="11" id="KW-0511">Multifunctional enzyme</keyword>
<comment type="catalytic activity">
    <reaction evidence="1">
        <text>Hydrolysis of DNA containing ring-opened 7-methylguanine residues, releasing 2,6-diamino-4-hydroxy-5-(N-methyl)formamidopyrimidine.</text>
        <dbReference type="EC" id="3.2.2.23"/>
    </reaction>
</comment>
<evidence type="ECO:0000256" key="12">
    <source>
        <dbReference type="ARBA" id="ARBA00023295"/>
    </source>
</evidence>
<dbReference type="CDD" id="cd08966">
    <property type="entry name" value="EcFpg-like_N"/>
    <property type="match status" value="1"/>
</dbReference>
<dbReference type="SUPFAM" id="SSF46946">
    <property type="entry name" value="S13-like H2TH domain"/>
    <property type="match status" value="1"/>
</dbReference>
<keyword evidence="8" id="KW-0238">DNA-binding</keyword>
<comment type="caution">
    <text evidence="16">The sequence shown here is derived from an EMBL/GenBank/DDBJ whole genome shotgun (WGS) entry which is preliminary data.</text>
</comment>
<feature type="domain" description="FPG-type" evidence="14">
    <location>
        <begin position="271"/>
        <end position="307"/>
    </location>
</feature>
<keyword evidence="6" id="KW-0378">Hydrolase</keyword>
<dbReference type="GO" id="GO:0003906">
    <property type="term" value="F:DNA-(apurinic or apyrimidinic site) endonuclease activity"/>
    <property type="evidence" value="ECO:0007669"/>
    <property type="project" value="InterPro"/>
</dbReference>
<dbReference type="InterPro" id="IPR000214">
    <property type="entry name" value="Znf_DNA_glyclase/AP_lyase"/>
</dbReference>
<name>A0A1F6VHI6_9BACT</name>
<dbReference type="SUPFAM" id="SSF81624">
    <property type="entry name" value="N-terminal domain of MutM-like DNA repair proteins"/>
    <property type="match status" value="1"/>
</dbReference>
<evidence type="ECO:0000256" key="10">
    <source>
        <dbReference type="ARBA" id="ARBA00023239"/>
    </source>
</evidence>
<comment type="similarity">
    <text evidence="2">Belongs to the FPG family.</text>
</comment>
<evidence type="ECO:0000256" key="2">
    <source>
        <dbReference type="ARBA" id="ARBA00009409"/>
    </source>
</evidence>
<dbReference type="SUPFAM" id="SSF57716">
    <property type="entry name" value="Glucocorticoid receptor-like (DNA-binding domain)"/>
    <property type="match status" value="1"/>
</dbReference>
<dbReference type="InterPro" id="IPR012319">
    <property type="entry name" value="FPG_cat"/>
</dbReference>
<accession>A0A1F6VHI6</accession>
<keyword evidence="9" id="KW-0234">DNA repair</keyword>
<dbReference type="GO" id="GO:0008270">
    <property type="term" value="F:zinc ion binding"/>
    <property type="evidence" value="ECO:0007669"/>
    <property type="project" value="UniProtKB-KW"/>
</dbReference>
<protein>
    <submittedName>
        <fullName evidence="16">Uncharacterized protein</fullName>
    </submittedName>
</protein>
<dbReference type="PROSITE" id="PS51066">
    <property type="entry name" value="ZF_FPG_2"/>
    <property type="match status" value="1"/>
</dbReference>
<keyword evidence="5 13" id="KW-0863">Zinc-finger</keyword>
<organism evidence="16 17">
    <name type="scientific">Candidatus Nomurabacteria bacterium RIFCSPHIGHO2_01_FULL_42_16</name>
    <dbReference type="NCBI Taxonomy" id="1801743"/>
    <lineage>
        <taxon>Bacteria</taxon>
        <taxon>Candidatus Nomuraibacteriota</taxon>
    </lineage>
</organism>
<gene>
    <name evidence="16" type="ORF">A2824_00685</name>
</gene>
<dbReference type="EMBL" id="MFTT01000034">
    <property type="protein sequence ID" value="OGI69084.1"/>
    <property type="molecule type" value="Genomic_DNA"/>
</dbReference>
<proteinExistence type="inferred from homology"/>
<dbReference type="PROSITE" id="PS51068">
    <property type="entry name" value="FPG_CAT"/>
    <property type="match status" value="1"/>
</dbReference>
<dbReference type="PANTHER" id="PTHR22993:SF9">
    <property type="entry name" value="FORMAMIDOPYRIMIDINE-DNA GLYCOSYLASE"/>
    <property type="match status" value="1"/>
</dbReference>
<evidence type="ECO:0000256" key="6">
    <source>
        <dbReference type="ARBA" id="ARBA00022801"/>
    </source>
</evidence>
<evidence type="ECO:0000313" key="16">
    <source>
        <dbReference type="EMBL" id="OGI69084.1"/>
    </source>
</evidence>